<keyword evidence="4" id="KW-1185">Reference proteome</keyword>
<dbReference type="EMBL" id="CP092621">
    <property type="protein sequence ID" value="UMM15836.1"/>
    <property type="molecule type" value="Genomic_DNA"/>
</dbReference>
<name>A0AAE9E879_CAEBR</name>
<evidence type="ECO:0000313" key="4">
    <source>
        <dbReference type="Proteomes" id="UP000829354"/>
    </source>
</evidence>
<dbReference type="GO" id="GO:0006355">
    <property type="term" value="P:regulation of DNA-templated transcription"/>
    <property type="evidence" value="ECO:0007669"/>
    <property type="project" value="InterPro"/>
</dbReference>
<keyword evidence="1" id="KW-0539">Nucleus</keyword>
<dbReference type="AlphaFoldDB" id="A0AAE9E879"/>
<evidence type="ECO:0000256" key="2">
    <source>
        <dbReference type="SAM" id="MobiDB-lite"/>
    </source>
</evidence>
<protein>
    <submittedName>
        <fullName evidence="3">Uncharacterized protein</fullName>
    </submittedName>
</protein>
<accession>A0AAE9E879</accession>
<gene>
    <name evidence="3" type="ORF">L5515_013098</name>
</gene>
<feature type="compositionally biased region" description="Low complexity" evidence="2">
    <location>
        <begin position="62"/>
        <end position="71"/>
    </location>
</feature>
<dbReference type="Proteomes" id="UP000829354">
    <property type="component" value="Chromosome II"/>
</dbReference>
<dbReference type="GO" id="GO:0003712">
    <property type="term" value="F:transcription coregulator activity"/>
    <property type="evidence" value="ECO:0007669"/>
    <property type="project" value="InterPro"/>
</dbReference>
<dbReference type="SUPFAM" id="SSF47040">
    <property type="entry name" value="Kix domain of CBP (creb binding protein)"/>
    <property type="match status" value="1"/>
</dbReference>
<dbReference type="InterPro" id="IPR036529">
    <property type="entry name" value="KIX_dom_sf"/>
</dbReference>
<reference evidence="3 4" key="1">
    <citation type="submission" date="2022-04" db="EMBL/GenBank/DDBJ databases">
        <title>Chromosome-level reference genomes for two strains of Caenorhabditis briggsae: an improved platform for comparative genomics.</title>
        <authorList>
            <person name="Stevens L."/>
            <person name="Andersen E."/>
        </authorList>
    </citation>
    <scope>NUCLEOTIDE SEQUENCE [LARGE SCALE GENOMIC DNA]</scope>
    <source>
        <strain evidence="3">VX34</strain>
        <tissue evidence="3">Whole-organism</tissue>
    </source>
</reference>
<organism evidence="3 4">
    <name type="scientific">Caenorhabditis briggsae</name>
    <dbReference type="NCBI Taxonomy" id="6238"/>
    <lineage>
        <taxon>Eukaryota</taxon>
        <taxon>Metazoa</taxon>
        <taxon>Ecdysozoa</taxon>
        <taxon>Nematoda</taxon>
        <taxon>Chromadorea</taxon>
        <taxon>Rhabditida</taxon>
        <taxon>Rhabditina</taxon>
        <taxon>Rhabditomorpha</taxon>
        <taxon>Rhabditoidea</taxon>
        <taxon>Rhabditidae</taxon>
        <taxon>Peloderinae</taxon>
        <taxon>Caenorhabditis</taxon>
    </lineage>
</organism>
<feature type="region of interest" description="Disordered" evidence="2">
    <location>
        <begin position="44"/>
        <end position="74"/>
    </location>
</feature>
<sequence>MPIGPRMVDPVAQPPPETTTVPPNLCCGFLGFLFCGENSAKVQPIEEASERSQESQNEDSNAPEAPEAAPESTGVLPNIFTAIKEKVIGTSDPAHSEKTHPTRIIPINETTPEPRHEFDDWHLGEARAPEIRITAENAKEHQEKLLKILHGYDCRQKYMARLQLILQGHLISPTSADAPVDPSTPPLVEPLFVDFNGNPFLPMPDIHPLPDWRNFVPDRLREHLQSSIHVAVKEKAMMIEENAFLASATRGEYYARLALEIYEYNLPESEKFHAAPDPWQSQTPLATRHQQIMKLFIVINQDPFPPGIWSLLDQYALGHCH</sequence>
<proteinExistence type="predicted"/>
<evidence type="ECO:0000313" key="3">
    <source>
        <dbReference type="EMBL" id="UMM15836.1"/>
    </source>
</evidence>
<evidence type="ECO:0000256" key="1">
    <source>
        <dbReference type="ARBA" id="ARBA00023242"/>
    </source>
</evidence>